<accession>A0A5C5URW8</accession>
<dbReference type="AlphaFoldDB" id="A0A5C5URW8"/>
<keyword evidence="1" id="KW-0812">Transmembrane</keyword>
<reference evidence="2 3" key="1">
    <citation type="submission" date="2019-08" db="EMBL/GenBank/DDBJ databases">
        <authorList>
            <person name="Lei W."/>
        </authorList>
    </citation>
    <scope>NUCLEOTIDE SEQUENCE [LARGE SCALE GENOMIC DNA]</scope>
    <source>
        <strain evidence="2 3">CCUG 58627</strain>
    </source>
</reference>
<organism evidence="2 3">
    <name type="scientific">Corynebacterium canis</name>
    <dbReference type="NCBI Taxonomy" id="679663"/>
    <lineage>
        <taxon>Bacteria</taxon>
        <taxon>Bacillati</taxon>
        <taxon>Actinomycetota</taxon>
        <taxon>Actinomycetes</taxon>
        <taxon>Mycobacteriales</taxon>
        <taxon>Corynebacteriaceae</taxon>
        <taxon>Corynebacterium</taxon>
    </lineage>
</organism>
<feature type="transmembrane region" description="Helical" evidence="1">
    <location>
        <begin position="51"/>
        <end position="75"/>
    </location>
</feature>
<evidence type="ECO:0000256" key="1">
    <source>
        <dbReference type="SAM" id="Phobius"/>
    </source>
</evidence>
<keyword evidence="3" id="KW-1185">Reference proteome</keyword>
<feature type="transmembrane region" description="Helical" evidence="1">
    <location>
        <begin position="20"/>
        <end position="39"/>
    </location>
</feature>
<dbReference type="OrthoDB" id="4418808at2"/>
<keyword evidence="1" id="KW-0472">Membrane</keyword>
<dbReference type="Proteomes" id="UP000320791">
    <property type="component" value="Unassembled WGS sequence"/>
</dbReference>
<evidence type="ECO:0000313" key="3">
    <source>
        <dbReference type="Proteomes" id="UP000320791"/>
    </source>
</evidence>
<gene>
    <name evidence="2" type="ORF">FRX94_02755</name>
</gene>
<sequence length="187" mass="20454">MSTLRVRTSYATIARSRAMAIFVVFVLCMSPLTIGFLGARASVANDTLRLLYAISAVLPALGIMVAAGSLLVVVWRRRKVILELGSEVYIVRTGVRLKVSDLRRIQTWTRDRGTAGVHTYLALIPEHIDVQMGARPTNETGSGAPRELDAYVAEFPSGTNPNVFEVVELIKTENPQVAVEKLGNMRG</sequence>
<dbReference type="EMBL" id="VOHM01000004">
    <property type="protein sequence ID" value="TWT28507.1"/>
    <property type="molecule type" value="Genomic_DNA"/>
</dbReference>
<keyword evidence="1" id="KW-1133">Transmembrane helix</keyword>
<comment type="caution">
    <text evidence="2">The sequence shown here is derived from an EMBL/GenBank/DDBJ whole genome shotgun (WGS) entry which is preliminary data.</text>
</comment>
<name>A0A5C5URW8_9CORY</name>
<protein>
    <submittedName>
        <fullName evidence="2">Uncharacterized protein</fullName>
    </submittedName>
</protein>
<dbReference type="RefSeq" id="WP_146323592.1">
    <property type="nucleotide sequence ID" value="NZ_BAABLR010000014.1"/>
</dbReference>
<evidence type="ECO:0000313" key="2">
    <source>
        <dbReference type="EMBL" id="TWT28507.1"/>
    </source>
</evidence>
<proteinExistence type="predicted"/>